<dbReference type="Pfam" id="PF14737">
    <property type="entry name" value="DUF4470"/>
    <property type="match status" value="1"/>
</dbReference>
<gene>
    <name evidence="2" type="ORF">MELLADRAFT_65872</name>
</gene>
<dbReference type="InterPro" id="IPR011990">
    <property type="entry name" value="TPR-like_helical_dom_sf"/>
</dbReference>
<sequence length="867" mass="99768">MSSDTQRAEEARQRGNELYKACKIHDAIEAYKVASALLPSDPTPLSNLSAATFEAGDYETSIQYSTKALALLEQEADDDPRKQKLLTRLSKAKRYHCEPDDLIAKETLRKTLLRLPRYRPHLTEEKSYYPSGHDIPEPQYGPTLRRTTKDAPVVSFMFCGIGDARNMLQTIMSYMTSGPTSQESDQRLHFTILDFKPAILARDLILFALLDDISLTLGLSDHETFNLSQAKCRNLLETLSVASYFYATQVMPAYAWDRIQAVIQRLLDCFDRSQQPISWVYVPVAVQNTVRPWLESWKSGAAARTRIKDELDKHRWGGLGPDPTFPHLKFDKRVYKKFSIVLPLEPLLIAHDAELFTIIQDYRKKDSSAKERLSSHVDTKWKPNVTLADILWEKENTMPECLPHPDMSFSPFEIIGNLMKGCMGQQGTSSALGNTLMTVAHHYFMIVGKAISSLRHRMMVEVCFGEMADCLEKMQYQTLERTTETESKDCLLSSKWPHKYHIIHMSNIPDYVGGPFTSFLYGAPLLEYGPGTGLNSCNLRNPPQFETISHFLSEYLLMYDQKLIRSHFQLKISSETPEETAGPMPSMQYLIWERITQQPLTFKQLIPQTKLLHWLHAHFLKICLPYPRTKSDHDPTLIYSPLNMTAFLRLVMRLSELGYPTHWISNLIESILSGKIATTARPPPRRVFLPKDVDTVHPTALFCTKPWVLELATLTGLWRSIMRVGLVVPSDVPRVEDIVEYTVKFPGLEVWDARVPHSMLVFYDEETFGKPPGYLRPILVDDERDLDPKSRAFRDRGVHCVSTFHWRVRDREATFWMSKNDFERLKGWYIYVWRTDSWEEAGKGMKLGTAVTNQRCWGEWEDPPKYM</sequence>
<organism evidence="3">
    <name type="scientific">Melampsora larici-populina (strain 98AG31 / pathotype 3-4-7)</name>
    <name type="common">Poplar leaf rust fungus</name>
    <dbReference type="NCBI Taxonomy" id="747676"/>
    <lineage>
        <taxon>Eukaryota</taxon>
        <taxon>Fungi</taxon>
        <taxon>Dikarya</taxon>
        <taxon>Basidiomycota</taxon>
        <taxon>Pucciniomycotina</taxon>
        <taxon>Pucciniomycetes</taxon>
        <taxon>Pucciniales</taxon>
        <taxon>Melampsoraceae</taxon>
        <taxon>Melampsora</taxon>
    </lineage>
</organism>
<feature type="domain" description="DUF4470" evidence="1">
    <location>
        <begin position="152"/>
        <end position="214"/>
    </location>
</feature>
<dbReference type="eggNOG" id="ENOG502S1W1">
    <property type="taxonomic scope" value="Eukaryota"/>
</dbReference>
<dbReference type="InParanoid" id="F4RX10"/>
<evidence type="ECO:0000313" key="2">
    <source>
        <dbReference type="EMBL" id="EGG03113.1"/>
    </source>
</evidence>
<dbReference type="SUPFAM" id="SSF48452">
    <property type="entry name" value="TPR-like"/>
    <property type="match status" value="1"/>
</dbReference>
<dbReference type="OrthoDB" id="2423701at2759"/>
<evidence type="ECO:0000259" key="1">
    <source>
        <dbReference type="Pfam" id="PF14737"/>
    </source>
</evidence>
<dbReference type="InterPro" id="IPR027974">
    <property type="entry name" value="DUF4470"/>
</dbReference>
<dbReference type="AlphaFoldDB" id="F4RX10"/>
<dbReference type="Proteomes" id="UP000001072">
    <property type="component" value="Unassembled WGS sequence"/>
</dbReference>
<dbReference type="KEGG" id="mlr:MELLADRAFT_65872"/>
<accession>F4RX10</accession>
<dbReference type="EMBL" id="GL883126">
    <property type="protein sequence ID" value="EGG03113.1"/>
    <property type="molecule type" value="Genomic_DNA"/>
</dbReference>
<dbReference type="VEuPathDB" id="FungiDB:MELLADRAFT_65872"/>
<dbReference type="RefSeq" id="XP_007413573.1">
    <property type="nucleotide sequence ID" value="XM_007413511.1"/>
</dbReference>
<dbReference type="HOGENOM" id="CLU_006713_0_0_1"/>
<reference evidence="3" key="1">
    <citation type="journal article" date="2011" name="Proc. Natl. Acad. Sci. U.S.A.">
        <title>Obligate biotrophy features unraveled by the genomic analysis of rust fungi.</title>
        <authorList>
            <person name="Duplessis S."/>
            <person name="Cuomo C.A."/>
            <person name="Lin Y.-C."/>
            <person name="Aerts A."/>
            <person name="Tisserant E."/>
            <person name="Veneault-Fourrey C."/>
            <person name="Joly D.L."/>
            <person name="Hacquard S."/>
            <person name="Amselem J."/>
            <person name="Cantarel B.L."/>
            <person name="Chiu R."/>
            <person name="Coutinho P.M."/>
            <person name="Feau N."/>
            <person name="Field M."/>
            <person name="Frey P."/>
            <person name="Gelhaye E."/>
            <person name="Goldberg J."/>
            <person name="Grabherr M.G."/>
            <person name="Kodira C.D."/>
            <person name="Kohler A."/>
            <person name="Kuees U."/>
            <person name="Lindquist E.A."/>
            <person name="Lucas S.M."/>
            <person name="Mago R."/>
            <person name="Mauceli E."/>
            <person name="Morin E."/>
            <person name="Murat C."/>
            <person name="Pangilinan J.L."/>
            <person name="Park R."/>
            <person name="Pearson M."/>
            <person name="Quesneville H."/>
            <person name="Rouhier N."/>
            <person name="Sakthikumar S."/>
            <person name="Salamov A.A."/>
            <person name="Schmutz J."/>
            <person name="Selles B."/>
            <person name="Shapiro H."/>
            <person name="Tanguay P."/>
            <person name="Tuskan G.A."/>
            <person name="Henrissat B."/>
            <person name="Van de Peer Y."/>
            <person name="Rouze P."/>
            <person name="Ellis J.G."/>
            <person name="Dodds P.N."/>
            <person name="Schein J.E."/>
            <person name="Zhong S."/>
            <person name="Hamelin R.C."/>
            <person name="Grigoriev I.V."/>
            <person name="Szabo L.J."/>
            <person name="Martin F."/>
        </authorList>
    </citation>
    <scope>NUCLEOTIDE SEQUENCE [LARGE SCALE GENOMIC DNA]</scope>
    <source>
        <strain evidence="3">98AG31 / pathotype 3-4-7</strain>
    </source>
</reference>
<dbReference type="Gene3D" id="1.25.40.10">
    <property type="entry name" value="Tetratricopeptide repeat domain"/>
    <property type="match status" value="1"/>
</dbReference>
<name>F4RX10_MELLP</name>
<dbReference type="GeneID" id="18930514"/>
<evidence type="ECO:0000313" key="3">
    <source>
        <dbReference type="Proteomes" id="UP000001072"/>
    </source>
</evidence>
<dbReference type="STRING" id="747676.F4RX10"/>
<keyword evidence="3" id="KW-1185">Reference proteome</keyword>
<protein>
    <recommendedName>
        <fullName evidence="1">DUF4470 domain-containing protein</fullName>
    </recommendedName>
</protein>
<proteinExistence type="predicted"/>